<protein>
    <submittedName>
        <fullName evidence="2">Uncharacterized protein</fullName>
    </submittedName>
</protein>
<feature type="non-terminal residue" evidence="2">
    <location>
        <position position="59"/>
    </location>
</feature>
<evidence type="ECO:0000313" key="3">
    <source>
        <dbReference type="Proteomes" id="UP001519460"/>
    </source>
</evidence>
<organism evidence="2 3">
    <name type="scientific">Batillaria attramentaria</name>
    <dbReference type="NCBI Taxonomy" id="370345"/>
    <lineage>
        <taxon>Eukaryota</taxon>
        <taxon>Metazoa</taxon>
        <taxon>Spiralia</taxon>
        <taxon>Lophotrochozoa</taxon>
        <taxon>Mollusca</taxon>
        <taxon>Gastropoda</taxon>
        <taxon>Caenogastropoda</taxon>
        <taxon>Sorbeoconcha</taxon>
        <taxon>Cerithioidea</taxon>
        <taxon>Batillariidae</taxon>
        <taxon>Batillaria</taxon>
    </lineage>
</organism>
<comment type="caution">
    <text evidence="2">The sequence shown here is derived from an EMBL/GenBank/DDBJ whole genome shotgun (WGS) entry which is preliminary data.</text>
</comment>
<evidence type="ECO:0000256" key="1">
    <source>
        <dbReference type="SAM" id="MobiDB-lite"/>
    </source>
</evidence>
<dbReference type="Proteomes" id="UP001519460">
    <property type="component" value="Unassembled WGS sequence"/>
</dbReference>
<evidence type="ECO:0000313" key="2">
    <source>
        <dbReference type="EMBL" id="KAK7494540.1"/>
    </source>
</evidence>
<dbReference type="AlphaFoldDB" id="A0ABD0L551"/>
<sequence>MALRPPASRVLRHCRDVTPPGGPTPELSNVKLPTRLGPGTQCKIKLYPARTRRLIAMLT</sequence>
<proteinExistence type="predicted"/>
<name>A0ABD0L551_9CAEN</name>
<feature type="region of interest" description="Disordered" evidence="1">
    <location>
        <begin position="1"/>
        <end position="34"/>
    </location>
</feature>
<gene>
    <name evidence="2" type="ORF">BaRGS_00014193</name>
</gene>
<keyword evidence="3" id="KW-1185">Reference proteome</keyword>
<accession>A0ABD0L551</accession>
<dbReference type="EMBL" id="JACVVK020000082">
    <property type="protein sequence ID" value="KAK7494540.1"/>
    <property type="molecule type" value="Genomic_DNA"/>
</dbReference>
<reference evidence="2 3" key="1">
    <citation type="journal article" date="2023" name="Sci. Data">
        <title>Genome assembly of the Korean intertidal mud-creeper Batillaria attramentaria.</title>
        <authorList>
            <person name="Patra A.K."/>
            <person name="Ho P.T."/>
            <person name="Jun S."/>
            <person name="Lee S.J."/>
            <person name="Kim Y."/>
            <person name="Won Y.J."/>
        </authorList>
    </citation>
    <scope>NUCLEOTIDE SEQUENCE [LARGE SCALE GENOMIC DNA]</scope>
    <source>
        <strain evidence="2">Wonlab-2016</strain>
    </source>
</reference>